<comment type="caution">
    <text evidence="2">The sequence shown here is derived from an EMBL/GenBank/DDBJ whole genome shotgun (WGS) entry which is preliminary data.</text>
</comment>
<accession>A0A9W6IQ08</accession>
<dbReference type="RefSeq" id="WP_271187580.1">
    <property type="nucleotide sequence ID" value="NZ_BSFE01000009.1"/>
</dbReference>
<dbReference type="SUPFAM" id="SSF75169">
    <property type="entry name" value="DsrEFH-like"/>
    <property type="match status" value="1"/>
</dbReference>
<protein>
    <recommendedName>
        <fullName evidence="4">Peroxiredoxin</fullName>
    </recommendedName>
</protein>
<dbReference type="AlphaFoldDB" id="A0A9W6IQ08"/>
<evidence type="ECO:0000256" key="1">
    <source>
        <dbReference type="SAM" id="SignalP"/>
    </source>
</evidence>
<reference evidence="2" key="2">
    <citation type="submission" date="2023-01" db="EMBL/GenBank/DDBJ databases">
        <authorList>
            <person name="Sun Q."/>
            <person name="Evtushenko L."/>
        </authorList>
    </citation>
    <scope>NUCLEOTIDE SEQUENCE</scope>
    <source>
        <strain evidence="2">VKM B-1513</strain>
    </source>
</reference>
<sequence length="152" mass="16129">MKQIILSCLVLAAAAAAPAPAQETRQAPSPETAPVLTVLTREDPQTQLMALILTRASAQQGVPVRVLLCDKAGDLALAEPPEAATRPLAPRNMSPHSLLGTLIEDGVTVQVCAIYLPNSTHSAEDLRREIGVATPPEIAAIMADPRTRFFTF</sequence>
<keyword evidence="3" id="KW-1185">Reference proteome</keyword>
<dbReference type="InterPro" id="IPR027396">
    <property type="entry name" value="DsrEFH-like"/>
</dbReference>
<organism evidence="2 3">
    <name type="scientific">Maricaulis virginensis</name>
    <dbReference type="NCBI Taxonomy" id="144022"/>
    <lineage>
        <taxon>Bacteria</taxon>
        <taxon>Pseudomonadati</taxon>
        <taxon>Pseudomonadota</taxon>
        <taxon>Alphaproteobacteria</taxon>
        <taxon>Maricaulales</taxon>
        <taxon>Maricaulaceae</taxon>
        <taxon>Maricaulis</taxon>
    </lineage>
</organism>
<evidence type="ECO:0000313" key="3">
    <source>
        <dbReference type="Proteomes" id="UP001143486"/>
    </source>
</evidence>
<feature type="signal peptide" evidence="1">
    <location>
        <begin position="1"/>
        <end position="21"/>
    </location>
</feature>
<proteinExistence type="predicted"/>
<gene>
    <name evidence="2" type="ORF">GCM10017621_27330</name>
</gene>
<dbReference type="Gene3D" id="3.40.1260.10">
    <property type="entry name" value="DsrEFH-like"/>
    <property type="match status" value="1"/>
</dbReference>
<reference evidence="2" key="1">
    <citation type="journal article" date="2014" name="Int. J. Syst. Evol. Microbiol.">
        <title>Complete genome sequence of Corynebacterium casei LMG S-19264T (=DSM 44701T), isolated from a smear-ripened cheese.</title>
        <authorList>
            <consortium name="US DOE Joint Genome Institute (JGI-PGF)"/>
            <person name="Walter F."/>
            <person name="Albersmeier A."/>
            <person name="Kalinowski J."/>
            <person name="Ruckert C."/>
        </authorList>
    </citation>
    <scope>NUCLEOTIDE SEQUENCE</scope>
    <source>
        <strain evidence="2">VKM B-1513</strain>
    </source>
</reference>
<evidence type="ECO:0008006" key="4">
    <source>
        <dbReference type="Google" id="ProtNLM"/>
    </source>
</evidence>
<name>A0A9W6IQ08_9PROT</name>
<dbReference type="Proteomes" id="UP001143486">
    <property type="component" value="Unassembled WGS sequence"/>
</dbReference>
<evidence type="ECO:0000313" key="2">
    <source>
        <dbReference type="EMBL" id="GLK53225.1"/>
    </source>
</evidence>
<dbReference type="EMBL" id="BSFE01000009">
    <property type="protein sequence ID" value="GLK53225.1"/>
    <property type="molecule type" value="Genomic_DNA"/>
</dbReference>
<feature type="chain" id="PRO_5040897496" description="Peroxiredoxin" evidence="1">
    <location>
        <begin position="22"/>
        <end position="152"/>
    </location>
</feature>
<keyword evidence="1" id="KW-0732">Signal</keyword>